<dbReference type="OrthoDB" id="7402425at2"/>
<feature type="region of interest" description="Disordered" evidence="1">
    <location>
        <begin position="243"/>
        <end position="265"/>
    </location>
</feature>
<dbReference type="EMBL" id="LBHC01000001">
    <property type="protein sequence ID" value="KLE33063.1"/>
    <property type="molecule type" value="Genomic_DNA"/>
</dbReference>
<keyword evidence="3" id="KW-1185">Reference proteome</keyword>
<gene>
    <name evidence="2" type="ORF">AAW01_03445</name>
</gene>
<dbReference type="RefSeq" id="WP_047005913.1">
    <property type="nucleotide sequence ID" value="NZ_CP018097.1"/>
</dbReference>
<evidence type="ECO:0000313" key="2">
    <source>
        <dbReference type="EMBL" id="KLE33063.1"/>
    </source>
</evidence>
<evidence type="ECO:0000256" key="1">
    <source>
        <dbReference type="SAM" id="MobiDB-lite"/>
    </source>
</evidence>
<comment type="caution">
    <text evidence="2">The sequence shown here is derived from an EMBL/GenBank/DDBJ whole genome shotgun (WGS) entry which is preliminary data.</text>
</comment>
<dbReference type="STRING" id="502682.BMF35_a2111"/>
<protein>
    <submittedName>
        <fullName evidence="2">Uncharacterized protein</fullName>
    </submittedName>
</protein>
<organism evidence="2 3">
    <name type="scientific">Aurantiacibacter gangjinensis</name>
    <dbReference type="NCBI Taxonomy" id="502682"/>
    <lineage>
        <taxon>Bacteria</taxon>
        <taxon>Pseudomonadati</taxon>
        <taxon>Pseudomonadota</taxon>
        <taxon>Alphaproteobacteria</taxon>
        <taxon>Sphingomonadales</taxon>
        <taxon>Erythrobacteraceae</taxon>
        <taxon>Aurantiacibacter</taxon>
    </lineage>
</organism>
<dbReference type="AlphaFoldDB" id="A0A0G9MUR5"/>
<reference evidence="2 3" key="1">
    <citation type="submission" date="2015-04" db="EMBL/GenBank/DDBJ databases">
        <title>The draft genome sequence of Erythrobacr gangjinensis K7-2.</title>
        <authorList>
            <person name="Zhuang L."/>
            <person name="Liu Y."/>
            <person name="Shao Z."/>
        </authorList>
    </citation>
    <scope>NUCLEOTIDE SEQUENCE [LARGE SCALE GENOMIC DNA]</scope>
    <source>
        <strain evidence="2 3">K7-2</strain>
    </source>
</reference>
<dbReference type="Proteomes" id="UP000053070">
    <property type="component" value="Unassembled WGS sequence"/>
</dbReference>
<sequence>MAACSPQGEAVDMPERDYATQIEAPAPDYATMPAPEPLDHGSLRRAANAEPPANAKAIGELWLSRLEALDVVDGYGLAGKDDNSAIAGFDLRMTPDEFDEAVARNDWDVPPHLRWSFSPPLVAPRVSEAARTAIRIWPASTQRTGLQNQAADGGRIILRDGCFFLQREGGDGTESLAWFHAETGIDMDEEGYLILVNRMTGETMGRLGEMFTWAAPNPILPGGPSRMEFRAACGDAPVAMVGNPAAQSKMESTYGPRPDPVPPPG</sequence>
<evidence type="ECO:0000313" key="3">
    <source>
        <dbReference type="Proteomes" id="UP000053070"/>
    </source>
</evidence>
<name>A0A0G9MUR5_9SPHN</name>
<accession>A0A0G9MUR5</accession>
<dbReference type="PATRIC" id="fig|502682.8.peg.702"/>
<proteinExistence type="predicted"/>